<evidence type="ECO:0000313" key="2">
    <source>
        <dbReference type="Proteomes" id="UP000327013"/>
    </source>
</evidence>
<keyword evidence="2" id="KW-1185">Reference proteome</keyword>
<sequence length="50" mass="5439">MGISQEQGTKYFKSSYGSENQGLGKREIQNTCKEIGLGGILDVNGRSVFL</sequence>
<name>A0A5N6RBB4_9ROSI</name>
<organism evidence="1 2">
    <name type="scientific">Carpinus fangiana</name>
    <dbReference type="NCBI Taxonomy" id="176857"/>
    <lineage>
        <taxon>Eukaryota</taxon>
        <taxon>Viridiplantae</taxon>
        <taxon>Streptophyta</taxon>
        <taxon>Embryophyta</taxon>
        <taxon>Tracheophyta</taxon>
        <taxon>Spermatophyta</taxon>
        <taxon>Magnoliopsida</taxon>
        <taxon>eudicotyledons</taxon>
        <taxon>Gunneridae</taxon>
        <taxon>Pentapetalae</taxon>
        <taxon>rosids</taxon>
        <taxon>fabids</taxon>
        <taxon>Fagales</taxon>
        <taxon>Betulaceae</taxon>
        <taxon>Carpinus</taxon>
    </lineage>
</organism>
<dbReference type="Proteomes" id="UP000327013">
    <property type="component" value="Chromosome 5"/>
</dbReference>
<proteinExistence type="predicted"/>
<reference evidence="1 2" key="1">
    <citation type="submission" date="2019-06" db="EMBL/GenBank/DDBJ databases">
        <title>A chromosomal-level reference genome of Carpinus fangiana (Coryloideae, Betulaceae).</title>
        <authorList>
            <person name="Yang X."/>
            <person name="Wang Z."/>
            <person name="Zhang L."/>
            <person name="Hao G."/>
            <person name="Liu J."/>
            <person name="Yang Y."/>
        </authorList>
    </citation>
    <scope>NUCLEOTIDE SEQUENCE [LARGE SCALE GENOMIC DNA]</scope>
    <source>
        <strain evidence="1">Cfa_2016G</strain>
        <tissue evidence="1">Leaf</tissue>
    </source>
</reference>
<evidence type="ECO:0000313" key="1">
    <source>
        <dbReference type="EMBL" id="KAE8057214.1"/>
    </source>
</evidence>
<dbReference type="AlphaFoldDB" id="A0A5N6RBB4"/>
<accession>A0A5N6RBB4</accession>
<protein>
    <submittedName>
        <fullName evidence="1">Uncharacterized protein</fullName>
    </submittedName>
</protein>
<dbReference type="EMBL" id="CM017325">
    <property type="protein sequence ID" value="KAE8057214.1"/>
    <property type="molecule type" value="Genomic_DNA"/>
</dbReference>
<gene>
    <name evidence="1" type="ORF">FH972_013921</name>
</gene>